<protein>
    <submittedName>
        <fullName evidence="1">Uncharacterized protein</fullName>
    </submittedName>
</protein>
<name>A0ABN1B6N9_9BACI</name>
<accession>A0ABN1B6N9</accession>
<reference evidence="1 2" key="1">
    <citation type="journal article" date="2019" name="Int. J. Syst. Evol. Microbiol.">
        <title>The Global Catalogue of Microorganisms (GCM) 10K type strain sequencing project: providing services to taxonomists for standard genome sequencing and annotation.</title>
        <authorList>
            <consortium name="The Broad Institute Genomics Platform"/>
            <consortium name="The Broad Institute Genome Sequencing Center for Infectious Disease"/>
            <person name="Wu L."/>
            <person name="Ma J."/>
        </authorList>
    </citation>
    <scope>NUCLEOTIDE SEQUENCE [LARGE SCALE GENOMIC DNA]</scope>
    <source>
        <strain evidence="1 2">JCM 12389</strain>
    </source>
</reference>
<sequence>MADYSYLNQYLLNMYVTAVDTGRFTIDFVPFMYRQAVADTLGITLN</sequence>
<evidence type="ECO:0000313" key="2">
    <source>
        <dbReference type="Proteomes" id="UP001500880"/>
    </source>
</evidence>
<organism evidence="1 2">
    <name type="scientific">Salinibacillus aidingensis</name>
    <dbReference type="NCBI Taxonomy" id="237684"/>
    <lineage>
        <taxon>Bacteria</taxon>
        <taxon>Bacillati</taxon>
        <taxon>Bacillota</taxon>
        <taxon>Bacilli</taxon>
        <taxon>Bacillales</taxon>
        <taxon>Bacillaceae</taxon>
        <taxon>Salinibacillus</taxon>
    </lineage>
</organism>
<dbReference type="Proteomes" id="UP001500880">
    <property type="component" value="Unassembled WGS sequence"/>
</dbReference>
<proteinExistence type="predicted"/>
<comment type="caution">
    <text evidence="1">The sequence shown here is derived from an EMBL/GenBank/DDBJ whole genome shotgun (WGS) entry which is preliminary data.</text>
</comment>
<dbReference type="EMBL" id="BAAADO010000003">
    <property type="protein sequence ID" value="GAA0491373.1"/>
    <property type="molecule type" value="Genomic_DNA"/>
</dbReference>
<keyword evidence="2" id="KW-1185">Reference proteome</keyword>
<dbReference type="RefSeq" id="WP_343839739.1">
    <property type="nucleotide sequence ID" value="NZ_BAAADO010000003.1"/>
</dbReference>
<gene>
    <name evidence="1" type="ORF">GCM10008986_16850</name>
</gene>
<evidence type="ECO:0000313" key="1">
    <source>
        <dbReference type="EMBL" id="GAA0491373.1"/>
    </source>
</evidence>